<sequence>MGNIQTDKKITGAVMVVGGGISGMQSSLDLAESGFKVYLIDEKPAIGGTMARLDKTFPTNDCAMCIMSPKLVDTGRHKNIEIITGAKIKDVDGEPGNFKVKIHQKARYIDIAKCTGCGDCARACPVELPNEFNGNIDTRKATYKLYAQATPNAFAIEKKGVAPCKAACPAGVNVQGYVQLVKSGKPVDAWKMIYKEMPFPAVLGRICAHPCQTACNRAKIDDAVQIKNLKRFAADVAYANLDKLPLPEKAEQREEKVAVIGAGPAGLSCAHFLALKGYQVTVFEALPITGGMMRVGIPEYRLPKKWVDLEVDLVKRLGVEIKLNTALGKDITIDELFKQGYKSIFLGVGAQKGLQLNVPGSDSDGVYTAVEMLRQVGLGEKVRVGKKVAIIGGGNVAMDAARVSRRLGAEVHVLCLESEGQLPADIEEIHEAIEEGISFHYAQSVQKIKNKNGKVSGLVTANVTSLFDTEGRFAPQCGDKVIHWDGFDGVVIAIGQTADLSFAGDKPLVNERGNRLVADPDTLATQVEGVFAGGDAFTGPRLLIDAVGAGKRAAESIHRYIQGEDLKAGRAFKIPQEEISPLRQKPNEIPVETALAQGYAAADVRASNFEEVALGYNEEQAKAEAERCLNCAVCSECMQCVEACLPKAINHDMQDQELEIEVGALVLNPGFKPYDPTDLRLYGYGKYPNVVTSIQFERILSASGPFAGHMVRPSDHKEPTKIAWIQCVGSRNERIGNGFCSSVCCMYAIKQAMIAKEHSHDPLDTTLFYMDMRTPGKDFERYQNRAKEEHGINFVRSRIYEISPANDESDDLIIRYADEDGSIHYETFDMVVLSIGLAPPAGAKDLGHAAKLELDQYGFCRSKEFTPGCSSRPGIFVSGAFGEPKDIPETVVDASAAAAMASRLLAPARGTLTTKQEFPPEKDVVNKAPRVGVFVCNCGINIGAVVKVSEVAEFAKTLPGVVHTEEFLFTCSADNIIKIKERIGEHDLNRVVVASCTPRTHAPLFQSSMKEAGLNPYLYEHANIREQSSWVHRDRPQDATEKAKDLVKMAVAKVRLLKPVQTAFIDVNQRTLVVGGGVAGMTNALSLAEQGYPVTLVEKTDVLGGHARELRYSLTGEDIPAFIAKLKSDVEANLLINIELNAEVDEVSGYLGNYVTTLLKNDGTRIEVKHGAVIVATGADAMAPTEYLYGSSPAVLTQTKLEQKLAETGLGEAKTVVMINCVGSREPERPYCSRVCCTHAIKNALKIKEINPDANVIILYRDIRTYGFKEEFYTEARRKGVIFIRYNVDDKPEVRASGDKVLVTVTDHVLQQKIKIEADILALANGIQPRPDIDRLSQLFKVPLNADGFYLEAHMKLRPVDFAADGLYLCGTAHGPKNINETISQANAASIRAVTLLSKGRLESLGITAEVDTELCKGCGICVSACVYGARVLDERKGIALVREVLCQGCGACVAACPSGATQQKGFEKQQLLAMMDAALG</sequence>
<evidence type="ECO:0000256" key="6">
    <source>
        <dbReference type="ARBA" id="ARBA00023002"/>
    </source>
</evidence>
<dbReference type="CDD" id="cd04410">
    <property type="entry name" value="DMSOR_beta-like"/>
    <property type="match status" value="1"/>
</dbReference>
<dbReference type="InterPro" id="IPR028261">
    <property type="entry name" value="DPD_II"/>
</dbReference>
<dbReference type="InterPro" id="IPR009051">
    <property type="entry name" value="Helical_ferredxn"/>
</dbReference>
<keyword evidence="5" id="KW-0285">Flavoprotein</keyword>
<evidence type="ECO:0000256" key="8">
    <source>
        <dbReference type="ARBA" id="ARBA00023014"/>
    </source>
</evidence>
<dbReference type="Pfam" id="PF07992">
    <property type="entry name" value="Pyr_redox_2"/>
    <property type="match status" value="3"/>
</dbReference>
<evidence type="ECO:0000256" key="5">
    <source>
        <dbReference type="ARBA" id="ARBA00022827"/>
    </source>
</evidence>
<dbReference type="SUPFAM" id="SSF54862">
    <property type="entry name" value="4Fe-4S ferredoxins"/>
    <property type="match status" value="1"/>
</dbReference>
<dbReference type="PROSITE" id="PS51379">
    <property type="entry name" value="4FE4S_FER_2"/>
    <property type="match status" value="3"/>
</dbReference>
<dbReference type="OrthoDB" id="135003at2"/>
<dbReference type="Gene3D" id="3.30.70.20">
    <property type="match status" value="1"/>
</dbReference>
<dbReference type="HOGENOM" id="CLU_004231_1_0_9"/>
<dbReference type="GO" id="GO:0016491">
    <property type="term" value="F:oxidoreductase activity"/>
    <property type="evidence" value="ECO:0007669"/>
    <property type="project" value="UniProtKB-KW"/>
</dbReference>
<evidence type="ECO:0000256" key="7">
    <source>
        <dbReference type="ARBA" id="ARBA00023004"/>
    </source>
</evidence>
<dbReference type="Pfam" id="PF14691">
    <property type="entry name" value="Fer4_20"/>
    <property type="match status" value="1"/>
</dbReference>
<dbReference type="InterPro" id="IPR039650">
    <property type="entry name" value="HdrA-like"/>
</dbReference>
<evidence type="ECO:0000313" key="10">
    <source>
        <dbReference type="EMBL" id="ABO49861.1"/>
    </source>
</evidence>
<proteinExistence type="inferred from homology"/>
<dbReference type="KEGG" id="drm:Dred_1327"/>
<dbReference type="Proteomes" id="UP000001556">
    <property type="component" value="Chromosome"/>
</dbReference>
<evidence type="ECO:0000313" key="11">
    <source>
        <dbReference type="Proteomes" id="UP000001556"/>
    </source>
</evidence>
<dbReference type="Pfam" id="PF12838">
    <property type="entry name" value="Fer4_7"/>
    <property type="match status" value="1"/>
</dbReference>
<comment type="similarity">
    <text evidence="2">Belongs to the HdrA family.</text>
</comment>
<dbReference type="Pfam" id="PF13450">
    <property type="entry name" value="NAD_binding_8"/>
    <property type="match status" value="1"/>
</dbReference>
<dbReference type="EMBL" id="CP000612">
    <property type="protein sequence ID" value="ABO49861.1"/>
    <property type="molecule type" value="Genomic_DNA"/>
</dbReference>
<keyword evidence="4" id="KW-0479">Metal-binding</keyword>
<dbReference type="GO" id="GO:0051539">
    <property type="term" value="F:4 iron, 4 sulfur cluster binding"/>
    <property type="evidence" value="ECO:0007669"/>
    <property type="project" value="UniProtKB-KW"/>
</dbReference>
<dbReference type="GO" id="GO:0046872">
    <property type="term" value="F:metal ion binding"/>
    <property type="evidence" value="ECO:0007669"/>
    <property type="project" value="UniProtKB-KW"/>
</dbReference>
<organism evidence="10 11">
    <name type="scientific">Desulforamulus reducens (strain ATCC BAA-1160 / DSM 100696 / MI-1)</name>
    <name type="common">Desulfotomaculum reducens</name>
    <dbReference type="NCBI Taxonomy" id="349161"/>
    <lineage>
        <taxon>Bacteria</taxon>
        <taxon>Bacillati</taxon>
        <taxon>Bacillota</taxon>
        <taxon>Clostridia</taxon>
        <taxon>Eubacteriales</taxon>
        <taxon>Peptococcaceae</taxon>
        <taxon>Desulforamulus</taxon>
    </lineage>
</organism>
<dbReference type="SUPFAM" id="SSF51971">
    <property type="entry name" value="Nucleotide-binding domain"/>
    <property type="match status" value="2"/>
</dbReference>
<keyword evidence="6" id="KW-0560">Oxidoreductase</keyword>
<dbReference type="STRING" id="349161.Dred_1327"/>
<dbReference type="InterPro" id="IPR017896">
    <property type="entry name" value="4Fe4S_Fe-S-bd"/>
</dbReference>
<dbReference type="SUPFAM" id="SSF51905">
    <property type="entry name" value="FAD/NAD(P)-binding domain"/>
    <property type="match status" value="2"/>
</dbReference>
<protein>
    <submittedName>
        <fullName evidence="10">4Fe-4S ferredoxin, iron-sulfur binding domain protein</fullName>
    </submittedName>
</protein>
<dbReference type="RefSeq" id="WP_011877684.1">
    <property type="nucleotide sequence ID" value="NC_009253.1"/>
</dbReference>
<keyword evidence="3" id="KW-0004">4Fe-4S</keyword>
<reference evidence="10 11" key="1">
    <citation type="submission" date="2007-03" db="EMBL/GenBank/DDBJ databases">
        <title>Complete sequence of Desulfotomaculum reducens MI-1.</title>
        <authorList>
            <consortium name="US DOE Joint Genome Institute"/>
            <person name="Copeland A."/>
            <person name="Lucas S."/>
            <person name="Lapidus A."/>
            <person name="Barry K."/>
            <person name="Detter J.C."/>
            <person name="Glavina del Rio T."/>
            <person name="Hammon N."/>
            <person name="Israni S."/>
            <person name="Dalin E."/>
            <person name="Tice H."/>
            <person name="Pitluck S."/>
            <person name="Sims D."/>
            <person name="Brettin T."/>
            <person name="Bruce D."/>
            <person name="Han C."/>
            <person name="Tapia R."/>
            <person name="Schmutz J."/>
            <person name="Larimer F."/>
            <person name="Land M."/>
            <person name="Hauser L."/>
            <person name="Kyrpides N."/>
            <person name="Kim E."/>
            <person name="Tebo B.M."/>
            <person name="Richardson P."/>
        </authorList>
    </citation>
    <scope>NUCLEOTIDE SEQUENCE [LARGE SCALE GENOMIC DNA]</scope>
    <source>
        <strain evidence="10 11">MI-1</strain>
    </source>
</reference>
<evidence type="ECO:0000256" key="3">
    <source>
        <dbReference type="ARBA" id="ARBA00022485"/>
    </source>
</evidence>
<dbReference type="InterPro" id="IPR023753">
    <property type="entry name" value="FAD/NAD-binding_dom"/>
</dbReference>
<feature type="domain" description="4Fe-4S ferredoxin-type" evidence="9">
    <location>
        <begin position="1438"/>
        <end position="1467"/>
    </location>
</feature>
<keyword evidence="11" id="KW-1185">Reference proteome</keyword>
<evidence type="ECO:0000256" key="1">
    <source>
        <dbReference type="ARBA" id="ARBA00001974"/>
    </source>
</evidence>
<name>A4J458_DESRM</name>
<comment type="cofactor">
    <cofactor evidence="1">
        <name>FAD</name>
        <dbReference type="ChEBI" id="CHEBI:57692"/>
    </cofactor>
</comment>
<feature type="domain" description="4Fe-4S ferredoxin-type" evidence="9">
    <location>
        <begin position="1407"/>
        <end position="1436"/>
    </location>
</feature>
<dbReference type="Pfam" id="PF00037">
    <property type="entry name" value="Fer4"/>
    <property type="match status" value="1"/>
</dbReference>
<feature type="domain" description="4Fe-4S ferredoxin-type" evidence="9">
    <location>
        <begin position="105"/>
        <end position="135"/>
    </location>
</feature>
<dbReference type="InterPro" id="IPR017900">
    <property type="entry name" value="4Fe4S_Fe_S_CS"/>
</dbReference>
<dbReference type="PANTHER" id="PTHR43498">
    <property type="entry name" value="FERREDOXIN:COB-COM HETERODISULFIDE REDUCTASE SUBUNIT A"/>
    <property type="match status" value="1"/>
</dbReference>
<keyword evidence="7" id="KW-0408">Iron</keyword>
<evidence type="ECO:0000259" key="9">
    <source>
        <dbReference type="PROSITE" id="PS51379"/>
    </source>
</evidence>
<accession>A4J458</accession>
<dbReference type="PRINTS" id="PR00419">
    <property type="entry name" value="ADXRDTASE"/>
</dbReference>
<dbReference type="PANTHER" id="PTHR43498:SF1">
    <property type="entry name" value="COB--COM HETERODISULFIDE REDUCTASE IRON-SULFUR SUBUNIT A"/>
    <property type="match status" value="1"/>
</dbReference>
<keyword evidence="5" id="KW-0274">FAD</keyword>
<evidence type="ECO:0000256" key="2">
    <source>
        <dbReference type="ARBA" id="ARBA00006561"/>
    </source>
</evidence>
<dbReference type="SUPFAM" id="SSF46548">
    <property type="entry name" value="alpha-helical ferredoxin"/>
    <property type="match status" value="2"/>
</dbReference>
<dbReference type="eggNOG" id="COG0493">
    <property type="taxonomic scope" value="Bacteria"/>
</dbReference>
<dbReference type="eggNOG" id="COG1148">
    <property type="taxonomic scope" value="Bacteria"/>
</dbReference>
<keyword evidence="8" id="KW-0411">Iron-sulfur</keyword>
<dbReference type="PROSITE" id="PS00198">
    <property type="entry name" value="4FE4S_FER_1"/>
    <property type="match status" value="2"/>
</dbReference>
<dbReference type="Gene3D" id="3.50.50.60">
    <property type="entry name" value="FAD/NAD(P)-binding domain"/>
    <property type="match status" value="4"/>
</dbReference>
<gene>
    <name evidence="10" type="ordered locus">Dred_1327</name>
</gene>
<dbReference type="InterPro" id="IPR036188">
    <property type="entry name" value="FAD/NAD-bd_sf"/>
</dbReference>
<evidence type="ECO:0000256" key="4">
    <source>
        <dbReference type="ARBA" id="ARBA00022723"/>
    </source>
</evidence>
<dbReference type="Gene3D" id="1.10.1060.10">
    <property type="entry name" value="Alpha-helical ferredoxin"/>
    <property type="match status" value="2"/>
</dbReference>